<evidence type="ECO:0000256" key="1">
    <source>
        <dbReference type="ARBA" id="ARBA00022801"/>
    </source>
</evidence>
<sequence>MLFEKTEVKIQSARSEWMLDAWKYLPVPEQGRTKPLPIIVMAHGFGANKRMGLAHYAEVFAAAGYACFVFDYRRWGASDGTPRQVLVVEDQLEDYRTVIKYVRQQPEFDSQRLVLWGSSFSGSSIVIWSTHEPTINAVAAMAQCPFTGTVPSLPFNFTSCKIVSSMLLDVIKQALGLAPVYIPIVAEPNQVGALTSEGTQSGMLAICKPDSSEYRNEIAASALLQAASYQPRLKAASVTCPLLIVLCTKDNLCLPEGVHQISKGTEKCELVEIPCGHFDPYYGMSHHTESITAQLEFLKKHAPI</sequence>
<dbReference type="InterPro" id="IPR029058">
    <property type="entry name" value="AB_hydrolase_fold"/>
</dbReference>
<comment type="caution">
    <text evidence="3">The sequence shown here is derived from an EMBL/GenBank/DDBJ whole genome shotgun (WGS) entry which is preliminary data.</text>
</comment>
<dbReference type="Pfam" id="PF12146">
    <property type="entry name" value="Hydrolase_4"/>
    <property type="match status" value="1"/>
</dbReference>
<protein>
    <submittedName>
        <fullName evidence="3">Hydrolase-4 domain-containing protein</fullName>
    </submittedName>
</protein>
<accession>A0AAW0DXD6</accession>
<dbReference type="PANTHER" id="PTHR22946:SF9">
    <property type="entry name" value="POLYKETIDE TRANSFERASE AF380"/>
    <property type="match status" value="1"/>
</dbReference>
<dbReference type="SUPFAM" id="SSF53474">
    <property type="entry name" value="alpha/beta-Hydrolases"/>
    <property type="match status" value="1"/>
</dbReference>
<dbReference type="Gene3D" id="3.40.50.1820">
    <property type="entry name" value="alpha/beta hydrolase"/>
    <property type="match status" value="2"/>
</dbReference>
<keyword evidence="1 3" id="KW-0378">Hydrolase</keyword>
<evidence type="ECO:0000313" key="3">
    <source>
        <dbReference type="EMBL" id="KAK7055886.1"/>
    </source>
</evidence>
<dbReference type="InterPro" id="IPR050261">
    <property type="entry name" value="FrsA_esterase"/>
</dbReference>
<keyword evidence="4" id="KW-1185">Reference proteome</keyword>
<organism evidence="3 4">
    <name type="scientific">Favolaschia claudopus</name>
    <dbReference type="NCBI Taxonomy" id="2862362"/>
    <lineage>
        <taxon>Eukaryota</taxon>
        <taxon>Fungi</taxon>
        <taxon>Dikarya</taxon>
        <taxon>Basidiomycota</taxon>
        <taxon>Agaricomycotina</taxon>
        <taxon>Agaricomycetes</taxon>
        <taxon>Agaricomycetidae</taxon>
        <taxon>Agaricales</taxon>
        <taxon>Marasmiineae</taxon>
        <taxon>Mycenaceae</taxon>
        <taxon>Favolaschia</taxon>
    </lineage>
</organism>
<feature type="domain" description="Serine aminopeptidase S33" evidence="2">
    <location>
        <begin position="34"/>
        <end position="265"/>
    </location>
</feature>
<reference evidence="3 4" key="1">
    <citation type="journal article" date="2024" name="J Genomics">
        <title>Draft genome sequencing and assembly of Favolaschia claudopus CIRM-BRFM 2984 isolated from oak limbs.</title>
        <authorList>
            <person name="Navarro D."/>
            <person name="Drula E."/>
            <person name="Chaduli D."/>
            <person name="Cazenave R."/>
            <person name="Ahrendt S."/>
            <person name="Wang J."/>
            <person name="Lipzen A."/>
            <person name="Daum C."/>
            <person name="Barry K."/>
            <person name="Grigoriev I.V."/>
            <person name="Favel A."/>
            <person name="Rosso M.N."/>
            <person name="Martin F."/>
        </authorList>
    </citation>
    <scope>NUCLEOTIDE SEQUENCE [LARGE SCALE GENOMIC DNA]</scope>
    <source>
        <strain evidence="3 4">CIRM-BRFM 2984</strain>
    </source>
</reference>
<name>A0AAW0DXD6_9AGAR</name>
<gene>
    <name evidence="3" type="ORF">R3P38DRAFT_2849453</name>
</gene>
<evidence type="ECO:0000259" key="2">
    <source>
        <dbReference type="Pfam" id="PF12146"/>
    </source>
</evidence>
<dbReference type="GO" id="GO:0016788">
    <property type="term" value="F:hydrolase activity, acting on ester bonds"/>
    <property type="evidence" value="ECO:0007669"/>
    <property type="project" value="UniProtKB-ARBA"/>
</dbReference>
<dbReference type="PANTHER" id="PTHR22946">
    <property type="entry name" value="DIENELACTONE HYDROLASE DOMAIN-CONTAINING PROTEIN-RELATED"/>
    <property type="match status" value="1"/>
</dbReference>
<dbReference type="EMBL" id="JAWWNJ010000005">
    <property type="protein sequence ID" value="KAK7055886.1"/>
    <property type="molecule type" value="Genomic_DNA"/>
</dbReference>
<dbReference type="AlphaFoldDB" id="A0AAW0DXD6"/>
<evidence type="ECO:0000313" key="4">
    <source>
        <dbReference type="Proteomes" id="UP001362999"/>
    </source>
</evidence>
<dbReference type="Proteomes" id="UP001362999">
    <property type="component" value="Unassembled WGS sequence"/>
</dbReference>
<dbReference type="InterPro" id="IPR022742">
    <property type="entry name" value="Hydrolase_4"/>
</dbReference>
<proteinExistence type="predicted"/>